<dbReference type="Gene3D" id="3.60.60.10">
    <property type="entry name" value="Penicillin V Acylase, Chain A"/>
    <property type="match status" value="1"/>
</dbReference>
<proteinExistence type="inferred from homology"/>
<dbReference type="Proteomes" id="UP000242712">
    <property type="component" value="Unassembled WGS sequence"/>
</dbReference>
<dbReference type="GeneID" id="98298559"/>
<dbReference type="EMBL" id="PPPX01000016">
    <property type="protein sequence ID" value="POA08294.1"/>
    <property type="molecule type" value="Genomic_DNA"/>
</dbReference>
<dbReference type="InterPro" id="IPR052193">
    <property type="entry name" value="Peptidase_C59"/>
</dbReference>
<dbReference type="SUPFAM" id="SSF56235">
    <property type="entry name" value="N-terminal nucleophile aminohydrolases (Ntn hydrolases)"/>
    <property type="match status" value="1"/>
</dbReference>
<evidence type="ECO:0000259" key="3">
    <source>
        <dbReference type="Pfam" id="PF02275"/>
    </source>
</evidence>
<evidence type="ECO:0000313" key="4">
    <source>
        <dbReference type="EMBL" id="POA08294.1"/>
    </source>
</evidence>
<evidence type="ECO:0000313" key="5">
    <source>
        <dbReference type="Proteomes" id="UP000242712"/>
    </source>
</evidence>
<evidence type="ECO:0000256" key="1">
    <source>
        <dbReference type="ARBA" id="ARBA00006625"/>
    </source>
</evidence>
<keyword evidence="2 4" id="KW-0378">Hydrolase</keyword>
<dbReference type="OrthoDB" id="9794717at2"/>
<protein>
    <submittedName>
        <fullName evidence="4">Choloylglycine hydrolase</fullName>
    </submittedName>
</protein>
<organism evidence="4 5">
    <name type="scientific">Staphylococcus argensis</name>
    <dbReference type="NCBI Taxonomy" id="1607738"/>
    <lineage>
        <taxon>Bacteria</taxon>
        <taxon>Bacillati</taxon>
        <taxon>Bacillota</taxon>
        <taxon>Bacilli</taxon>
        <taxon>Bacillales</taxon>
        <taxon>Staphylococcaceae</taxon>
        <taxon>Staphylococcus</taxon>
    </lineage>
</organism>
<dbReference type="CDD" id="cd00542">
    <property type="entry name" value="Ntn_PVA"/>
    <property type="match status" value="1"/>
</dbReference>
<dbReference type="PANTHER" id="PTHR35527:SF2">
    <property type="entry name" value="HYDROLASE"/>
    <property type="match status" value="1"/>
</dbReference>
<accession>A0A2K4FAC5</accession>
<feature type="domain" description="Choloylglycine hydrolase/NAAA C-terminal" evidence="3">
    <location>
        <begin position="2"/>
        <end position="313"/>
    </location>
</feature>
<dbReference type="Pfam" id="PF02275">
    <property type="entry name" value="CBAH"/>
    <property type="match status" value="1"/>
</dbReference>
<dbReference type="RefSeq" id="WP_103372089.1">
    <property type="nucleotide sequence ID" value="NZ_CBCRVO010000002.1"/>
</dbReference>
<evidence type="ECO:0000256" key="2">
    <source>
        <dbReference type="ARBA" id="ARBA00022801"/>
    </source>
</evidence>
<reference evidence="4 5" key="1">
    <citation type="submission" date="2017-08" db="EMBL/GenBank/DDBJ databases">
        <title>Draft genome sequences of 64 type strains of genus Staph aureus.</title>
        <authorList>
            <person name="Cole K."/>
            <person name="Golubchik T."/>
            <person name="Russell J."/>
            <person name="Foster D."/>
            <person name="Llewelyn M."/>
            <person name="Wilson D."/>
            <person name="Crook D."/>
            <person name="Paul J."/>
        </authorList>
    </citation>
    <scope>NUCLEOTIDE SEQUENCE [LARGE SCALE GENOMIC DNA]</scope>
    <source>
        <strain evidence="4 5">DSM 29875</strain>
    </source>
</reference>
<gene>
    <name evidence="4" type="ORF">CD039_09375</name>
</gene>
<dbReference type="AlphaFoldDB" id="A0A2K4FAC5"/>
<dbReference type="GO" id="GO:0016787">
    <property type="term" value="F:hydrolase activity"/>
    <property type="evidence" value="ECO:0007669"/>
    <property type="project" value="UniProtKB-KW"/>
</dbReference>
<sequence length="328" mass="37073">MCTGLTLTTQDQHVLFARTMDFVHHLEGQPAISPRRHYWESRVDYKGKTLYGFMGTGCQMDGFIFGDGVNEHGLAASNQYFRGNSSYATEIVEGKINIAPSEVLNWVLGYNKDIAELEKHANQVNVVAYKLDDIGEVPPLHYHIADATGRSVELMFVEGKLKINDNPLGVLTNNPSLEWHYENLRNYSHLKPYKPEPNTFGSETFDVHGNEGGTQGLPGGFSSPERFVRATYLKHNLVTDMPESATFWSAFKILDAVSIPRGAVRPDGEEIHYTMYQTVIDLTTRTLYCKHYYSNQIVELEMSESLLEADEMTFYQPVEEVTTVRING</sequence>
<dbReference type="InterPro" id="IPR029055">
    <property type="entry name" value="Ntn_hydrolases_N"/>
</dbReference>
<comment type="caution">
    <text evidence="4">The sequence shown here is derived from an EMBL/GenBank/DDBJ whole genome shotgun (WGS) entry which is preliminary data.</text>
</comment>
<dbReference type="InterPro" id="IPR029132">
    <property type="entry name" value="CBAH/NAAA_C"/>
</dbReference>
<keyword evidence="5" id="KW-1185">Reference proteome</keyword>
<dbReference type="PANTHER" id="PTHR35527">
    <property type="entry name" value="CHOLOYLGLYCINE HYDROLASE"/>
    <property type="match status" value="1"/>
</dbReference>
<name>A0A2K4FAC5_9STAP</name>
<comment type="similarity">
    <text evidence="1">Belongs to the peptidase C59 family.</text>
</comment>